<name>A0A200QGG3_MACCD</name>
<protein>
    <submittedName>
        <fullName evidence="4">Proteinase inhibitor I13</fullName>
    </submittedName>
</protein>
<accession>A0A200QGG3</accession>
<dbReference type="PANTHER" id="PTHR33091">
    <property type="entry name" value="PROTEIN, PUTATIVE, EXPRESSED-RELATED"/>
    <property type="match status" value="1"/>
</dbReference>
<dbReference type="InterPro" id="IPR036354">
    <property type="entry name" value="Prot_inh_pot1_sf"/>
</dbReference>
<dbReference type="PROSITE" id="PS00285">
    <property type="entry name" value="POTATO_INHIBITOR"/>
    <property type="match status" value="1"/>
</dbReference>
<dbReference type="AlphaFoldDB" id="A0A200QGG3"/>
<dbReference type="EMBL" id="MVGT01002062">
    <property type="protein sequence ID" value="OVA09477.1"/>
    <property type="molecule type" value="Genomic_DNA"/>
</dbReference>
<evidence type="ECO:0000256" key="2">
    <source>
        <dbReference type="ARBA" id="ARBA00022690"/>
    </source>
</evidence>
<comment type="caution">
    <text evidence="4">The sequence shown here is derived from an EMBL/GenBank/DDBJ whole genome shotgun (WGS) entry which is preliminary data.</text>
</comment>
<keyword evidence="5" id="KW-1185">Reference proteome</keyword>
<dbReference type="GO" id="GO:0004867">
    <property type="term" value="F:serine-type endopeptidase inhibitor activity"/>
    <property type="evidence" value="ECO:0007669"/>
    <property type="project" value="UniProtKB-KW"/>
</dbReference>
<evidence type="ECO:0000256" key="3">
    <source>
        <dbReference type="ARBA" id="ARBA00022900"/>
    </source>
</evidence>
<comment type="similarity">
    <text evidence="1">Belongs to the protease inhibitor I13 (potato type I serine protease inhibitor) family.</text>
</comment>
<sequence>MAGKRIPYPPCSECDCTGSACQGFYPPDAKKYEWPELVGVQGEVAKAQIERDNPYVNVFVIRVGSVVVHNICCNRVWVYVDDNHIVVRPPKVG</sequence>
<evidence type="ECO:0000256" key="1">
    <source>
        <dbReference type="ARBA" id="ARBA00008210"/>
    </source>
</evidence>
<dbReference type="InParanoid" id="A0A200QGG3"/>
<organism evidence="4 5">
    <name type="scientific">Macleaya cordata</name>
    <name type="common">Five-seeded plume-poppy</name>
    <name type="synonym">Bocconia cordata</name>
    <dbReference type="NCBI Taxonomy" id="56857"/>
    <lineage>
        <taxon>Eukaryota</taxon>
        <taxon>Viridiplantae</taxon>
        <taxon>Streptophyta</taxon>
        <taxon>Embryophyta</taxon>
        <taxon>Tracheophyta</taxon>
        <taxon>Spermatophyta</taxon>
        <taxon>Magnoliopsida</taxon>
        <taxon>Ranunculales</taxon>
        <taxon>Papaveraceae</taxon>
        <taxon>Papaveroideae</taxon>
        <taxon>Macleaya</taxon>
    </lineage>
</organism>
<keyword evidence="3" id="KW-0722">Serine protease inhibitor</keyword>
<dbReference type="SUPFAM" id="SSF54654">
    <property type="entry name" value="CI-2 family of serine protease inhibitors"/>
    <property type="match status" value="1"/>
</dbReference>
<dbReference type="OrthoDB" id="10013825at2759"/>
<evidence type="ECO:0000313" key="4">
    <source>
        <dbReference type="EMBL" id="OVA09477.1"/>
    </source>
</evidence>
<keyword evidence="2" id="KW-0646">Protease inhibitor</keyword>
<dbReference type="Gene3D" id="3.30.10.10">
    <property type="entry name" value="Trypsin Inhibitor V, subunit A"/>
    <property type="match status" value="1"/>
</dbReference>
<dbReference type="PANTHER" id="PTHR33091:SF44">
    <property type="entry name" value="SERINE PROTEASE INHIBITOR POTATO INHIBITOR I-TYPE FAMILY PROTEIN"/>
    <property type="match status" value="1"/>
</dbReference>
<dbReference type="OMA" id="CEGKGSW"/>
<evidence type="ECO:0000313" key="5">
    <source>
        <dbReference type="Proteomes" id="UP000195402"/>
    </source>
</evidence>
<proteinExistence type="inferred from homology"/>
<reference evidence="4 5" key="1">
    <citation type="journal article" date="2017" name="Mol. Plant">
        <title>The Genome of Medicinal Plant Macleaya cordata Provides New Insights into Benzylisoquinoline Alkaloids Metabolism.</title>
        <authorList>
            <person name="Liu X."/>
            <person name="Liu Y."/>
            <person name="Huang P."/>
            <person name="Ma Y."/>
            <person name="Qing Z."/>
            <person name="Tang Q."/>
            <person name="Cao H."/>
            <person name="Cheng P."/>
            <person name="Zheng Y."/>
            <person name="Yuan Z."/>
            <person name="Zhou Y."/>
            <person name="Liu J."/>
            <person name="Tang Z."/>
            <person name="Zhuo Y."/>
            <person name="Zhang Y."/>
            <person name="Yu L."/>
            <person name="Huang J."/>
            <person name="Yang P."/>
            <person name="Peng Q."/>
            <person name="Zhang J."/>
            <person name="Jiang W."/>
            <person name="Zhang Z."/>
            <person name="Lin K."/>
            <person name="Ro D.K."/>
            <person name="Chen X."/>
            <person name="Xiong X."/>
            <person name="Shang Y."/>
            <person name="Huang S."/>
            <person name="Zeng J."/>
        </authorList>
    </citation>
    <scope>NUCLEOTIDE SEQUENCE [LARGE SCALE GENOMIC DNA]</scope>
    <source>
        <strain evidence="5">cv. BLH2017</strain>
        <tissue evidence="4">Root</tissue>
    </source>
</reference>
<dbReference type="Proteomes" id="UP000195402">
    <property type="component" value="Unassembled WGS sequence"/>
</dbReference>
<dbReference type="PRINTS" id="PR00292">
    <property type="entry name" value="POTATOINHBTR"/>
</dbReference>
<dbReference type="InterPro" id="IPR000864">
    <property type="entry name" value="Prot_inh_pot1"/>
</dbReference>
<dbReference type="Pfam" id="PF00280">
    <property type="entry name" value="potato_inhibit"/>
    <property type="match status" value="1"/>
</dbReference>
<dbReference type="GO" id="GO:0009611">
    <property type="term" value="P:response to wounding"/>
    <property type="evidence" value="ECO:0007669"/>
    <property type="project" value="InterPro"/>
</dbReference>
<dbReference type="FunCoup" id="A0A200QGG3">
    <property type="interactions" value="3"/>
</dbReference>
<gene>
    <name evidence="4" type="ORF">BVC80_8629g10</name>
</gene>